<dbReference type="EMBL" id="JAXIOK010000012">
    <property type="protein sequence ID" value="KAK4758524.1"/>
    <property type="molecule type" value="Genomic_DNA"/>
</dbReference>
<sequence>MQLLEKEMLSNHPYSRVNTFELKTQIIRKIGHLRAEKYFSHIKRLLSAEITKSEFDRLCIRTIRREMIPLHNQLIRSILKNATIHIGAVNKQIEEGKVLVKDLNGHQINGVKSLYGNAFPSSPRKGRSSVHWYQRFKDRPSPLGPLGKPQSISSEALTAWKQQSATELPSLGSRPPIEVASVEDGEEVEQIAGSPGAQSRSPVTAPLGVSVNLVRPCKAPSTSIICYSSLGESCQHSGFLPDTQSLKGLLIHKLENEGLKVSLDCVNLLNNGLDSYLKKLIDSGISLPQSRQGVDSLKQINRQAGLKNNLLVKKTPDHLYVPLLDFQAAIQMDPQILREHWATHLERIHSCALDG</sequence>
<name>A0AAN7Q3I7_9MYRT</name>
<comment type="caution">
    <text evidence="1">The sequence shown here is derived from an EMBL/GenBank/DDBJ whole genome shotgun (WGS) entry which is preliminary data.</text>
</comment>
<dbReference type="Proteomes" id="UP001345219">
    <property type="component" value="Chromosome 15"/>
</dbReference>
<dbReference type="PANTHER" id="PTHR21277:SF44">
    <property type="entry name" value="TRANSCRIPTIONAL REGULATOR OF RNA POLII, SAGA, SUBUNIT"/>
    <property type="match status" value="1"/>
</dbReference>
<organism evidence="1 2">
    <name type="scientific">Trapa incisa</name>
    <dbReference type="NCBI Taxonomy" id="236973"/>
    <lineage>
        <taxon>Eukaryota</taxon>
        <taxon>Viridiplantae</taxon>
        <taxon>Streptophyta</taxon>
        <taxon>Embryophyta</taxon>
        <taxon>Tracheophyta</taxon>
        <taxon>Spermatophyta</taxon>
        <taxon>Magnoliopsida</taxon>
        <taxon>eudicotyledons</taxon>
        <taxon>Gunneridae</taxon>
        <taxon>Pentapetalae</taxon>
        <taxon>rosids</taxon>
        <taxon>malvids</taxon>
        <taxon>Myrtales</taxon>
        <taxon>Lythraceae</taxon>
        <taxon>Trapa</taxon>
    </lineage>
</organism>
<reference evidence="1 2" key="1">
    <citation type="journal article" date="2023" name="Hortic Res">
        <title>Pangenome of water caltrop reveals structural variations and asymmetric subgenome divergence after allopolyploidization.</title>
        <authorList>
            <person name="Zhang X."/>
            <person name="Chen Y."/>
            <person name="Wang L."/>
            <person name="Yuan Y."/>
            <person name="Fang M."/>
            <person name="Shi L."/>
            <person name="Lu R."/>
            <person name="Comes H.P."/>
            <person name="Ma Y."/>
            <person name="Chen Y."/>
            <person name="Huang G."/>
            <person name="Zhou Y."/>
            <person name="Zheng Z."/>
            <person name="Qiu Y."/>
        </authorList>
    </citation>
    <scope>NUCLEOTIDE SEQUENCE [LARGE SCALE GENOMIC DNA]</scope>
    <source>
        <tissue evidence="1">Roots</tissue>
    </source>
</reference>
<protein>
    <submittedName>
        <fullName evidence="1">Uncharacterized protein</fullName>
    </submittedName>
</protein>
<keyword evidence="2" id="KW-1185">Reference proteome</keyword>
<accession>A0AAN7Q3I7</accession>
<evidence type="ECO:0000313" key="2">
    <source>
        <dbReference type="Proteomes" id="UP001345219"/>
    </source>
</evidence>
<dbReference type="AlphaFoldDB" id="A0AAN7Q3I7"/>
<dbReference type="Pfam" id="PF12767">
    <property type="entry name" value="SAGA-Tad1"/>
    <property type="match status" value="1"/>
</dbReference>
<proteinExistence type="predicted"/>
<dbReference type="PANTHER" id="PTHR21277">
    <property type="entry name" value="TRANSCRIPTIONAL ADAPTER 1"/>
    <property type="match status" value="1"/>
</dbReference>
<dbReference type="GO" id="GO:0006357">
    <property type="term" value="P:regulation of transcription by RNA polymerase II"/>
    <property type="evidence" value="ECO:0007669"/>
    <property type="project" value="TreeGrafter"/>
</dbReference>
<dbReference type="GO" id="GO:0000124">
    <property type="term" value="C:SAGA complex"/>
    <property type="evidence" value="ECO:0007669"/>
    <property type="project" value="TreeGrafter"/>
</dbReference>
<gene>
    <name evidence="1" type="ORF">SAY87_019825</name>
</gene>
<evidence type="ECO:0000313" key="1">
    <source>
        <dbReference type="EMBL" id="KAK4758524.1"/>
    </source>
</evidence>
<dbReference type="GO" id="GO:0003713">
    <property type="term" value="F:transcription coactivator activity"/>
    <property type="evidence" value="ECO:0007669"/>
    <property type="project" value="TreeGrafter"/>
</dbReference>
<dbReference type="InterPro" id="IPR024738">
    <property type="entry name" value="Hfi1/Tada1"/>
</dbReference>